<dbReference type="AlphaFoldDB" id="A0A810B5S2"/>
<dbReference type="EMBL" id="AP023097">
    <property type="protein sequence ID" value="BCE71259.1"/>
    <property type="molecule type" value="Genomic_DNA"/>
</dbReference>
<accession>A0A810B5S2</accession>
<dbReference type="Gene3D" id="3.40.50.720">
    <property type="entry name" value="NAD(P)-binding Rossmann-like Domain"/>
    <property type="match status" value="1"/>
</dbReference>
<evidence type="ECO:0000313" key="2">
    <source>
        <dbReference type="EMBL" id="BCE71259.1"/>
    </source>
</evidence>
<organism evidence="2">
    <name type="scientific">Bradyrhizobium diazoefficiens</name>
    <dbReference type="NCBI Taxonomy" id="1355477"/>
    <lineage>
        <taxon>Bacteria</taxon>
        <taxon>Pseudomonadati</taxon>
        <taxon>Pseudomonadota</taxon>
        <taxon>Alphaproteobacteria</taxon>
        <taxon>Hyphomicrobiales</taxon>
        <taxon>Nitrobacteraceae</taxon>
        <taxon>Bradyrhizobium</taxon>
    </lineage>
</organism>
<name>A0A810B5S2_9BRAD</name>
<sequence>MTNHWKRSRITKALTDAARARTFEEAEARLDAVRVAVVVGVDQAATRAGQAAALTAIVTARKCFGRVTLVSESDIPLIAKLPLGATLHRAARRLGARIAREPPARTTHRIIVGDVAGGHGWAIRCWWDRWLSGTRVHDETMGDSRMALSGVFAAALAVRQAFAGVLAGKVLRARDATVSLWTPWKGADRTNIGPDSFDVPDQFWFLGLGHLGQGFVWNLCLLGSKGGRAILQDDQTIGEENEATSLLVTGDDIGEKKARIAAMWLDTAGWTADVIERRHHGDIQLTPDDPPYLLSGLDRVEPRRVMAKHGFDYMIDAGLGHGPHDFESIQLRVIAKGASSGDLWSAQDHASEEALSDRQESAAYKDLEKQIGQCGIVSFAEASTSVPFVGAATGALVIAQAIRLASLEPTVRFLQMQLGAPEMASVAEFVEKPSMNVGSHALQL</sequence>
<dbReference type="EMBL" id="AP023092">
    <property type="protein sequence ID" value="BCE27572.1"/>
    <property type="molecule type" value="Genomic_DNA"/>
</dbReference>
<gene>
    <name evidence="1" type="ORF">XF2B_13410</name>
    <name evidence="2" type="ORF">XF8B_13700</name>
</gene>
<reference evidence="1" key="1">
    <citation type="submission" date="2020-05" db="EMBL/GenBank/DDBJ databases">
        <title>Complete genome sequence of Bradyrhizobium diazoefficiens XF2 isolated from soybean nodule.</title>
        <authorList>
            <person name="Noda R."/>
            <person name="Kakizaki K."/>
            <person name="Minamisawa K."/>
        </authorList>
    </citation>
    <scope>NUCLEOTIDE SEQUENCE</scope>
    <source>
        <strain evidence="1">XF2</strain>
    </source>
</reference>
<proteinExistence type="predicted"/>
<reference evidence="2" key="2">
    <citation type="submission" date="2020-05" db="EMBL/GenBank/DDBJ databases">
        <title>Complete genome sequence of Bradyrhizobium diazoefficiens XF8 isolated from soybean nodule.</title>
        <authorList>
            <person name="Noda R."/>
            <person name="Kakizaki K."/>
            <person name="Minamisawa K."/>
        </authorList>
    </citation>
    <scope>NUCLEOTIDE SEQUENCE</scope>
    <source>
        <strain evidence="2">XF8</strain>
    </source>
</reference>
<dbReference type="RefSeq" id="WP_110115909.1">
    <property type="nucleotide sequence ID" value="NZ_CP029603.2"/>
</dbReference>
<protein>
    <submittedName>
        <fullName evidence="2">Uncharacterized protein</fullName>
    </submittedName>
</protein>
<evidence type="ECO:0000313" key="1">
    <source>
        <dbReference type="EMBL" id="BCE27572.1"/>
    </source>
</evidence>